<dbReference type="InterPro" id="IPR000182">
    <property type="entry name" value="GNAT_dom"/>
</dbReference>
<dbReference type="Pfam" id="PF00583">
    <property type="entry name" value="Acetyltransf_1"/>
    <property type="match status" value="1"/>
</dbReference>
<dbReference type="PANTHER" id="PTHR43877:SF2">
    <property type="entry name" value="AMINOALKYLPHOSPHONATE N-ACETYLTRANSFERASE-RELATED"/>
    <property type="match status" value="1"/>
</dbReference>
<dbReference type="GO" id="GO:0016747">
    <property type="term" value="F:acyltransferase activity, transferring groups other than amino-acyl groups"/>
    <property type="evidence" value="ECO:0007669"/>
    <property type="project" value="InterPro"/>
</dbReference>
<dbReference type="SUPFAM" id="SSF55729">
    <property type="entry name" value="Acyl-CoA N-acyltransferases (Nat)"/>
    <property type="match status" value="1"/>
</dbReference>
<dbReference type="InterPro" id="IPR016181">
    <property type="entry name" value="Acyl_CoA_acyltransferase"/>
</dbReference>
<dbReference type="CDD" id="cd04301">
    <property type="entry name" value="NAT_SF"/>
    <property type="match status" value="1"/>
</dbReference>
<evidence type="ECO:0000313" key="4">
    <source>
        <dbReference type="EMBL" id="SYX86176.1"/>
    </source>
</evidence>
<sequence length="296" mass="33821">MSIIIHAISYERVKELAAFIARLNREKQHHVGFCGDQEDEIAGTLSEEFSDLELDTSFVVAYEHERIIGALGFDVDLERGVAEVWGPFIDEESRWNDIAQELWRAGMNQLDDKVTMLHSFYNEENKRALQFMDGMPSSYLHSHLVLVCTRSSFAYVPAPHTLQEITPDYVNAFIVLHEASFPNTYYSGQEIMSRLQDDHRIFIAVDSSQSLLGYVYVEADCEAQEGNIEFIAVSPHAQGQGLGTSLIQEALRFLLLDRKIDEITLCVQEENGKAISLYQKAGFQQKHRLLFYKMTR</sequence>
<protein>
    <recommendedName>
        <fullName evidence="3">N-acetyltransferase domain-containing protein</fullName>
    </recommendedName>
</protein>
<accession>A0A383RIP8</accession>
<keyword evidence="2" id="KW-0012">Acyltransferase</keyword>
<evidence type="ECO:0000313" key="5">
    <source>
        <dbReference type="Proteomes" id="UP000304148"/>
    </source>
</evidence>
<evidence type="ECO:0000259" key="3">
    <source>
        <dbReference type="PROSITE" id="PS51186"/>
    </source>
</evidence>
<dbReference type="Proteomes" id="UP000304148">
    <property type="component" value="Chromosome"/>
</dbReference>
<feature type="domain" description="N-acetyltransferase" evidence="3">
    <location>
        <begin position="160"/>
        <end position="296"/>
    </location>
</feature>
<name>A0A383RIP8_PAEAL</name>
<dbReference type="PANTHER" id="PTHR43877">
    <property type="entry name" value="AMINOALKYLPHOSPHONATE N-ACETYLTRANSFERASE-RELATED-RELATED"/>
    <property type="match status" value="1"/>
</dbReference>
<dbReference type="InterPro" id="IPR050832">
    <property type="entry name" value="Bact_Acetyltransf"/>
</dbReference>
<dbReference type="AlphaFoldDB" id="A0A383RIP8"/>
<gene>
    <name evidence="4" type="ORF">PBLR_14598</name>
</gene>
<dbReference type="EMBL" id="LS992241">
    <property type="protein sequence ID" value="SYX86176.1"/>
    <property type="molecule type" value="Genomic_DNA"/>
</dbReference>
<proteinExistence type="predicted"/>
<evidence type="ECO:0000256" key="1">
    <source>
        <dbReference type="ARBA" id="ARBA00022679"/>
    </source>
</evidence>
<organism evidence="4 5">
    <name type="scientific">Paenibacillus alvei</name>
    <name type="common">Bacillus alvei</name>
    <dbReference type="NCBI Taxonomy" id="44250"/>
    <lineage>
        <taxon>Bacteria</taxon>
        <taxon>Bacillati</taxon>
        <taxon>Bacillota</taxon>
        <taxon>Bacilli</taxon>
        <taxon>Bacillales</taxon>
        <taxon>Paenibacillaceae</taxon>
        <taxon>Paenibacillus</taxon>
    </lineage>
</organism>
<keyword evidence="1" id="KW-0808">Transferase</keyword>
<feature type="domain" description="N-acetyltransferase" evidence="3">
    <location>
        <begin position="3"/>
        <end position="151"/>
    </location>
</feature>
<evidence type="ECO:0000256" key="2">
    <source>
        <dbReference type="ARBA" id="ARBA00023315"/>
    </source>
</evidence>
<reference evidence="5" key="1">
    <citation type="submission" date="2018-08" db="EMBL/GenBank/DDBJ databases">
        <authorList>
            <person name="Chevrot R."/>
        </authorList>
    </citation>
    <scope>NUCLEOTIDE SEQUENCE [LARGE SCALE GENOMIC DNA]</scope>
</reference>
<dbReference type="PROSITE" id="PS51186">
    <property type="entry name" value="GNAT"/>
    <property type="match status" value="2"/>
</dbReference>
<dbReference type="RefSeq" id="WP_138188216.1">
    <property type="nucleotide sequence ID" value="NZ_LS992241.1"/>
</dbReference>
<dbReference type="Gene3D" id="3.40.630.30">
    <property type="match status" value="2"/>
</dbReference>